<gene>
    <name evidence="1" type="ORF">CBLFYP62_01067</name>
</gene>
<reference evidence="1" key="1">
    <citation type="submission" date="2019-11" db="EMBL/GenBank/DDBJ databases">
        <authorList>
            <person name="Feng L."/>
        </authorList>
    </citation>
    <scope>NUCLEOTIDE SEQUENCE</scope>
    <source>
        <strain evidence="1">CButyricumLFYP62</strain>
    </source>
</reference>
<dbReference type="EMBL" id="CACRTU010000009">
    <property type="protein sequence ID" value="VYT91827.1"/>
    <property type="molecule type" value="Genomic_DNA"/>
</dbReference>
<accession>A0A6N3AMP7</accession>
<evidence type="ECO:0000313" key="1">
    <source>
        <dbReference type="EMBL" id="VYT91827.1"/>
    </source>
</evidence>
<protein>
    <submittedName>
        <fullName evidence="1">Uncharacterized protein</fullName>
    </submittedName>
</protein>
<organism evidence="1">
    <name type="scientific">Clostridium butyricum</name>
    <dbReference type="NCBI Taxonomy" id="1492"/>
    <lineage>
        <taxon>Bacteria</taxon>
        <taxon>Bacillati</taxon>
        <taxon>Bacillota</taxon>
        <taxon>Clostridia</taxon>
        <taxon>Eubacteriales</taxon>
        <taxon>Clostridiaceae</taxon>
        <taxon>Clostridium</taxon>
    </lineage>
</organism>
<name>A0A6N3AMP7_CLOBU</name>
<sequence>MTTDFMLLRCKVVWSFFDVWKSIMFEYSEFNRF</sequence>
<dbReference type="AlphaFoldDB" id="A0A6N3AMP7"/>
<proteinExistence type="predicted"/>